<dbReference type="Gene3D" id="3.40.190.10">
    <property type="entry name" value="Periplasmic binding protein-like II"/>
    <property type="match status" value="1"/>
</dbReference>
<sequence>MGIALTGLLALTACDNGGNGPATGDAAPEPTAAASSPGTEAGGPVRIATGVSDQTRVVAHMYAQQLREQGIGADVVDAGRERNELFDALQANEVDLLPDFTGDLYVHVAENETPASPSNTPTPAPTASEDPGFIGSLAQLLGFTGETGPSGDDVYDALPDSMPKGLQILNESPGQNTDRFVVTPATAVELELDDLTSVGEHCSDMAIGMPGNYADSDQGVKGLESYYDCKPKSAPELAEYSERVDALLNNEVQAAVLPESSPVIDDDDLRVLDDPNNLYRPEKLVAVASEDLTGEAVSAINGITTGIRTEDLAMMTRLVSGDEADMTPEEAAAFVREQPR</sequence>
<feature type="compositionally biased region" description="Low complexity" evidence="1">
    <location>
        <begin position="22"/>
        <end position="39"/>
    </location>
</feature>
<evidence type="ECO:0000259" key="2">
    <source>
        <dbReference type="Pfam" id="PF04069"/>
    </source>
</evidence>
<protein>
    <submittedName>
        <fullName evidence="3">Glycine betaine ABC transporter substrate-binding protein</fullName>
    </submittedName>
</protein>
<comment type="caution">
    <text evidence="3">The sequence shown here is derived from an EMBL/GenBank/DDBJ whole genome shotgun (WGS) entry which is preliminary data.</text>
</comment>
<organism evidence="3 4">
    <name type="scientific">Kocuria carniphila</name>
    <dbReference type="NCBI Taxonomy" id="262208"/>
    <lineage>
        <taxon>Bacteria</taxon>
        <taxon>Bacillati</taxon>
        <taxon>Actinomycetota</taxon>
        <taxon>Actinomycetes</taxon>
        <taxon>Micrococcales</taxon>
        <taxon>Micrococcaceae</taxon>
        <taxon>Kocuria</taxon>
    </lineage>
</organism>
<feature type="domain" description="ABC-type glycine betaine transport system substrate-binding" evidence="2">
    <location>
        <begin position="44"/>
        <end position="333"/>
    </location>
</feature>
<name>A0ABV3V3F2_9MICC</name>
<evidence type="ECO:0000313" key="4">
    <source>
        <dbReference type="Proteomes" id="UP001558481"/>
    </source>
</evidence>
<dbReference type="InterPro" id="IPR007210">
    <property type="entry name" value="ABC_Gly_betaine_transp_sub-bd"/>
</dbReference>
<accession>A0ABV3V3F2</accession>
<dbReference type="Proteomes" id="UP001558481">
    <property type="component" value="Unassembled WGS sequence"/>
</dbReference>
<dbReference type="SUPFAM" id="SSF53850">
    <property type="entry name" value="Periplasmic binding protein-like II"/>
    <property type="match status" value="1"/>
</dbReference>
<dbReference type="Pfam" id="PF04069">
    <property type="entry name" value="OpuAC"/>
    <property type="match status" value="1"/>
</dbReference>
<dbReference type="Gene3D" id="3.40.190.120">
    <property type="entry name" value="Osmoprotection protein (prox), domain 2"/>
    <property type="match status" value="1"/>
</dbReference>
<dbReference type="RefSeq" id="WP_368629521.1">
    <property type="nucleotide sequence ID" value="NZ_JAYWLU010000010.1"/>
</dbReference>
<feature type="region of interest" description="Disordered" evidence="1">
    <location>
        <begin position="21"/>
        <end position="44"/>
    </location>
</feature>
<dbReference type="EMBL" id="JAYWLU010000010">
    <property type="protein sequence ID" value="MEX3595145.1"/>
    <property type="molecule type" value="Genomic_DNA"/>
</dbReference>
<keyword evidence="4" id="KW-1185">Reference proteome</keyword>
<gene>
    <name evidence="3" type="ORF">VVR66_10515</name>
</gene>
<evidence type="ECO:0000313" key="3">
    <source>
        <dbReference type="EMBL" id="MEX3595145.1"/>
    </source>
</evidence>
<proteinExistence type="predicted"/>
<evidence type="ECO:0000256" key="1">
    <source>
        <dbReference type="SAM" id="MobiDB-lite"/>
    </source>
</evidence>
<reference evidence="3 4" key="1">
    <citation type="journal article" date="2024" name="Fungal Genet. Biol.">
        <title>The porcine skin microbiome exhibits broad fungal antagonism.</title>
        <authorList>
            <person name="De La Cruz K.F."/>
            <person name="Townsend E.C."/>
            <person name="Alex Cheong J.Z."/>
            <person name="Salamzade R."/>
            <person name="Liu A."/>
            <person name="Sandstrom S."/>
            <person name="Davila E."/>
            <person name="Huang L."/>
            <person name="Xu K.H."/>
            <person name="Wu S.Y."/>
            <person name="Meudt J.J."/>
            <person name="Shanmuganayagam D."/>
            <person name="Gibson A.L.F."/>
            <person name="Kalan L.R."/>
        </authorList>
    </citation>
    <scope>NUCLEOTIDE SEQUENCE [LARGE SCALE GENOMIC DNA]</scope>
    <source>
        <strain evidence="3 4">LK2625</strain>
    </source>
</reference>